<comment type="similarity">
    <text evidence="1 10 11">Belongs to the peptidase M2 family.</text>
</comment>
<dbReference type="OrthoDB" id="10029630at2759"/>
<evidence type="ECO:0000256" key="11">
    <source>
        <dbReference type="RuleBase" id="RU361144"/>
    </source>
</evidence>
<dbReference type="Pfam" id="PF01401">
    <property type="entry name" value="Peptidase_M2"/>
    <property type="match status" value="1"/>
</dbReference>
<dbReference type="GO" id="GO:0016020">
    <property type="term" value="C:membrane"/>
    <property type="evidence" value="ECO:0007669"/>
    <property type="project" value="InterPro"/>
</dbReference>
<dbReference type="AlphaFoldDB" id="A0A7R9GCE1"/>
<keyword evidence="11" id="KW-0645">Protease</keyword>
<proteinExistence type="inferred from homology"/>
<dbReference type="Proteomes" id="UP000678499">
    <property type="component" value="Unassembled WGS sequence"/>
</dbReference>
<reference evidence="12" key="1">
    <citation type="submission" date="2020-11" db="EMBL/GenBank/DDBJ databases">
        <authorList>
            <person name="Tran Van P."/>
        </authorList>
    </citation>
    <scope>NUCLEOTIDE SEQUENCE</scope>
</reference>
<sequence>MTVTSATCQPINPKLHFQMYLGDQQPSHRESASATSCRSSTSSSSSSLLTRAWASSGASWLRFSHAVTSSPRSRRLSSQLLFAGVALFFLHQLVLDRANRPLQEPVSSVASTPSSSLIDTNTVDVGNNRRHDVVSVGVGDDEDRGDAEEEVIATPIKASVEELREYMRHYNKILRMLISKRTRAEWAFQTNTTDENLMCRLKGFAKLTNWQTNEWEDHISLLDWSILKTVDEPELRRMYEFVSDLGSKPMEREKVRQRNILEGEMTETYKDAEVCPFNNQHCDPHEDETWRLEQSLKKELKRSQTRKGVPKMEYIWRTWRDLTGKKVRNQFIEYVRLSKEIVDAMGDPKIKTQKDLWLEAYESPEIEFEVHRIYEELRPFYFEFHAFVRHRLSLHYGKDIVDPKGLIPSHLLGNLWAQKWHDSFGVVSEFPKALLDVTPNLQKLNYTVKRMFEVGDQFFTGLGLIGLEEGSPDCLQLSMLERPRDGRRVNCYNDAKDFMLTDQLPGDFRIIQCASVNHADLILAHHQLGHIQYFMQYVQQPPIFREAAMPGILDAISEALTMSVSTAKHLKSIGLLEEHFRQDMHTQLAFLMREALEKIPFLPYAYLMDLYRWKVFNGSIPIDRMNAEWWKIGAEFQGIKPPVPRTEEDFDPGAKVHFLRGTSYIRFFLAKILQYTLHQALCEAAGQFDPSQPELMPLHECDISGSRAAGHKLMRLMQAGSSKHWKDLLFELTGSRELSAKPVLNYFVPLRKYIRGYIAAHRVHVGWPLPSDSAS</sequence>
<dbReference type="PROSITE" id="PS52011">
    <property type="entry name" value="PEPTIDASE_M2"/>
    <property type="match status" value="1"/>
</dbReference>
<feature type="glycosylation site" description="N-linked (GlcNAc...) asparagine; partial" evidence="5">
    <location>
        <position position="278"/>
    </location>
</feature>
<feature type="binding site" evidence="6">
    <location>
        <position position="361"/>
    </location>
    <ligand>
        <name>chloride</name>
        <dbReference type="ChEBI" id="CHEBI:17996"/>
        <label>1</label>
    </ligand>
</feature>
<dbReference type="InterPro" id="IPR001548">
    <property type="entry name" value="Peptidase_M2"/>
</dbReference>
<evidence type="ECO:0000256" key="8">
    <source>
        <dbReference type="PIRSR" id="PIRSR601548-4"/>
    </source>
</evidence>
<dbReference type="SUPFAM" id="SSF55486">
    <property type="entry name" value="Metalloproteases ('zincins'), catalytic domain"/>
    <property type="match status" value="1"/>
</dbReference>
<keyword evidence="11" id="KW-0482">Metalloprotease</keyword>
<dbReference type="GO" id="GO:0008241">
    <property type="term" value="F:peptidyl-dipeptidase activity"/>
    <property type="evidence" value="ECO:0007669"/>
    <property type="project" value="InterPro"/>
</dbReference>
<gene>
    <name evidence="12" type="ORF">NMOB1V02_LOCUS4916</name>
</gene>
<keyword evidence="4 5" id="KW-0325">Glycoprotein</keyword>
<protein>
    <recommendedName>
        <fullName evidence="11">Angiotensin-converting enzyme</fullName>
        <ecNumber evidence="11">3.4.-.-</ecNumber>
    </recommendedName>
</protein>
<evidence type="ECO:0000256" key="9">
    <source>
        <dbReference type="PIRSR" id="PIRSR601548-8"/>
    </source>
</evidence>
<feature type="disulfide bond" evidence="8">
    <location>
        <begin position="491"/>
        <end position="513"/>
    </location>
</feature>
<dbReference type="GO" id="GO:0008237">
    <property type="term" value="F:metallopeptidase activity"/>
    <property type="evidence" value="ECO:0007669"/>
    <property type="project" value="UniProtKB-KW"/>
</dbReference>
<dbReference type="CDD" id="cd06461">
    <property type="entry name" value="M2_ACE"/>
    <property type="match status" value="1"/>
</dbReference>
<keyword evidence="7 11" id="KW-0479">Metal-binding</keyword>
<keyword evidence="7 11" id="KW-0862">Zinc</keyword>
<accession>A0A7R9GCE1</accession>
<evidence type="ECO:0000256" key="4">
    <source>
        <dbReference type="ARBA" id="ARBA00023180"/>
    </source>
</evidence>
<keyword evidence="11" id="KW-0378">Hydrolase</keyword>
<keyword evidence="3 8" id="KW-1015">Disulfide bond</keyword>
<dbReference type="PRINTS" id="PR00791">
    <property type="entry name" value="PEPDIPTASEA"/>
</dbReference>
<comment type="caution">
    <text evidence="10">Lacks conserved residue(s) required for the propagation of feature annotation.</text>
</comment>
<dbReference type="Gene3D" id="1.10.1370.30">
    <property type="match status" value="1"/>
</dbReference>
<feature type="binding site" evidence="9">
    <location>
        <position position="530"/>
    </location>
    <ligand>
        <name>Zn(2+)</name>
        <dbReference type="ChEBI" id="CHEBI:29105"/>
        <label>2</label>
        <note>catalytic</note>
    </ligand>
</feature>
<dbReference type="GO" id="GO:0004180">
    <property type="term" value="F:carboxypeptidase activity"/>
    <property type="evidence" value="ECO:0007669"/>
    <property type="project" value="UniProtKB-KW"/>
</dbReference>
<evidence type="ECO:0000256" key="10">
    <source>
        <dbReference type="PROSITE-ProRule" id="PRU01355"/>
    </source>
</evidence>
<feature type="binding site" evidence="6">
    <location>
        <position position="666"/>
    </location>
    <ligand>
        <name>chloride</name>
        <dbReference type="ChEBI" id="CHEBI:17996"/>
        <label>1</label>
    </ligand>
</feature>
<comment type="cofactor">
    <cofactor evidence="11">
        <name>Zn(2+)</name>
        <dbReference type="ChEBI" id="CHEBI:29105"/>
    </cofactor>
    <text evidence="11">Binds 1 zinc ion per subunit.</text>
</comment>
<dbReference type="EMBL" id="OA882856">
    <property type="protein sequence ID" value="CAD7277178.1"/>
    <property type="molecule type" value="Genomic_DNA"/>
</dbReference>
<evidence type="ECO:0000256" key="6">
    <source>
        <dbReference type="PIRSR" id="PIRSR601548-2"/>
    </source>
</evidence>
<feature type="disulfide bond" evidence="8">
    <location>
        <begin position="682"/>
        <end position="701"/>
    </location>
</feature>
<dbReference type="EC" id="3.4.-.-" evidence="11"/>
<evidence type="ECO:0000256" key="7">
    <source>
        <dbReference type="PIRSR" id="PIRSR601548-3"/>
    </source>
</evidence>
<organism evidence="12">
    <name type="scientific">Notodromas monacha</name>
    <dbReference type="NCBI Taxonomy" id="399045"/>
    <lineage>
        <taxon>Eukaryota</taxon>
        <taxon>Metazoa</taxon>
        <taxon>Ecdysozoa</taxon>
        <taxon>Arthropoda</taxon>
        <taxon>Crustacea</taxon>
        <taxon>Oligostraca</taxon>
        <taxon>Ostracoda</taxon>
        <taxon>Podocopa</taxon>
        <taxon>Podocopida</taxon>
        <taxon>Cypridocopina</taxon>
        <taxon>Cypridoidea</taxon>
        <taxon>Cyprididae</taxon>
        <taxon>Notodromas</taxon>
    </lineage>
</organism>
<keyword evidence="11" id="KW-0121">Carboxypeptidase</keyword>
<feature type="glycosylation site" description="N-linked (GlcNAc...) (complex) asparagine" evidence="5">
    <location>
        <position position="209"/>
    </location>
</feature>
<feature type="glycosylation site" description="N-linked (GlcNAc...) asparagine" evidence="5">
    <location>
        <position position="191"/>
    </location>
</feature>
<feature type="binding site" evidence="7">
    <location>
        <position position="526"/>
    </location>
    <ligand>
        <name>Zn(2+)</name>
        <dbReference type="ChEBI" id="CHEBI:29105"/>
        <label>1</label>
        <note>catalytic</note>
    </ligand>
</feature>
<dbReference type="EMBL" id="CAJPEX010000819">
    <property type="protein sequence ID" value="CAG0917330.1"/>
    <property type="molecule type" value="Genomic_DNA"/>
</dbReference>
<dbReference type="PANTHER" id="PTHR10514">
    <property type="entry name" value="ANGIOTENSIN-CONVERTING ENZYME"/>
    <property type="match status" value="1"/>
</dbReference>
<dbReference type="GO" id="GO:0006508">
    <property type="term" value="P:proteolysis"/>
    <property type="evidence" value="ECO:0007669"/>
    <property type="project" value="UniProtKB-KW"/>
</dbReference>
<keyword evidence="13" id="KW-1185">Reference proteome</keyword>
<evidence type="ECO:0000313" key="13">
    <source>
        <dbReference type="Proteomes" id="UP000678499"/>
    </source>
</evidence>
<evidence type="ECO:0000256" key="2">
    <source>
        <dbReference type="ARBA" id="ARBA00022729"/>
    </source>
</evidence>
<evidence type="ECO:0000256" key="3">
    <source>
        <dbReference type="ARBA" id="ARBA00023157"/>
    </source>
</evidence>
<dbReference type="PANTHER" id="PTHR10514:SF27">
    <property type="entry name" value="ANGIOTENSIN-CONVERTING ENZYME"/>
    <property type="match status" value="1"/>
</dbReference>
<evidence type="ECO:0000313" key="12">
    <source>
        <dbReference type="EMBL" id="CAD7277178.1"/>
    </source>
</evidence>
<feature type="binding site" evidence="7">
    <location>
        <position position="530"/>
    </location>
    <ligand>
        <name>Zn(2+)</name>
        <dbReference type="ChEBI" id="CHEBI:29105"/>
        <label>1</label>
        <note>catalytic</note>
    </ligand>
</feature>
<dbReference type="GO" id="GO:0046872">
    <property type="term" value="F:metal ion binding"/>
    <property type="evidence" value="ECO:0007669"/>
    <property type="project" value="UniProtKB-KW"/>
</dbReference>
<evidence type="ECO:0000256" key="5">
    <source>
        <dbReference type="PIRSR" id="PIRSR601548-10"/>
    </source>
</evidence>
<evidence type="ECO:0000256" key="1">
    <source>
        <dbReference type="ARBA" id="ARBA00008139"/>
    </source>
</evidence>
<name>A0A7R9GCE1_9CRUS</name>
<keyword evidence="2" id="KW-0732">Signal</keyword>
<feature type="binding site" evidence="9">
    <location>
        <position position="526"/>
    </location>
    <ligand>
        <name>Zn(2+)</name>
        <dbReference type="ChEBI" id="CHEBI:29105"/>
        <label>2</label>
        <note>catalytic</note>
    </ligand>
</feature>